<comment type="caution">
    <text evidence="1">The sequence shown here is derived from an EMBL/GenBank/DDBJ whole genome shotgun (WGS) entry which is preliminary data.</text>
</comment>
<dbReference type="Proteomes" id="UP000502823">
    <property type="component" value="Unassembled WGS sequence"/>
</dbReference>
<accession>A0A6L2PFA4</accession>
<dbReference type="EMBL" id="BLKM01000287">
    <property type="protein sequence ID" value="GFG31213.1"/>
    <property type="molecule type" value="Genomic_DNA"/>
</dbReference>
<gene>
    <name evidence="1" type="ORF">Cfor_06930</name>
</gene>
<protein>
    <recommendedName>
        <fullName evidence="3">MD-2-related lipid-recognition domain-containing protein</fullName>
    </recommendedName>
</protein>
<evidence type="ECO:0000313" key="2">
    <source>
        <dbReference type="Proteomes" id="UP000502823"/>
    </source>
</evidence>
<dbReference type="AlphaFoldDB" id="A0A6L2PFA4"/>
<reference evidence="2" key="1">
    <citation type="submission" date="2020-01" db="EMBL/GenBank/DDBJ databases">
        <title>Draft genome sequence of the Termite Coptotermes fromosanus.</title>
        <authorList>
            <person name="Itakura S."/>
            <person name="Yosikawa Y."/>
            <person name="Umezawa K."/>
        </authorList>
    </citation>
    <scope>NUCLEOTIDE SEQUENCE [LARGE SCALE GENOMIC DNA]</scope>
</reference>
<proteinExistence type="predicted"/>
<evidence type="ECO:0000313" key="1">
    <source>
        <dbReference type="EMBL" id="GFG31213.1"/>
    </source>
</evidence>
<dbReference type="InParanoid" id="A0A6L2PFA4"/>
<name>A0A6L2PFA4_COPFO</name>
<dbReference type="OrthoDB" id="8184313at2759"/>
<organism evidence="1 2">
    <name type="scientific">Coptotermes formosanus</name>
    <name type="common">Formosan subterranean termite</name>
    <dbReference type="NCBI Taxonomy" id="36987"/>
    <lineage>
        <taxon>Eukaryota</taxon>
        <taxon>Metazoa</taxon>
        <taxon>Ecdysozoa</taxon>
        <taxon>Arthropoda</taxon>
        <taxon>Hexapoda</taxon>
        <taxon>Insecta</taxon>
        <taxon>Pterygota</taxon>
        <taxon>Neoptera</taxon>
        <taxon>Polyneoptera</taxon>
        <taxon>Dictyoptera</taxon>
        <taxon>Blattodea</taxon>
        <taxon>Blattoidea</taxon>
        <taxon>Termitoidae</taxon>
        <taxon>Rhinotermitidae</taxon>
        <taxon>Coptotermes</taxon>
    </lineage>
</organism>
<sequence length="227" mass="25299">MTSWKQSPSDFENNLENFVYSFRKLRKSALCLLIPTNAKQPTFSQTVSGSALAFRRRVSDCSKLITGFWKRIVSQDGYKIKVNKLQACDNSGTMKIINPKIELTQDCIVAADGCVQITKGFSNCKVVYDVKKRGMMIPFKGEKDVCEELATASKNPSVAANLVKYNIGTSCPITEKKVCVPQDQKLDVSSYKSKFRLVSGQYTGTITLDCDTGKSCFSFDVEFKRGK</sequence>
<keyword evidence="2" id="KW-1185">Reference proteome</keyword>
<evidence type="ECO:0008006" key="3">
    <source>
        <dbReference type="Google" id="ProtNLM"/>
    </source>
</evidence>